<organism evidence="2 3">
    <name type="scientific">Marasmiellus scandens</name>
    <dbReference type="NCBI Taxonomy" id="2682957"/>
    <lineage>
        <taxon>Eukaryota</taxon>
        <taxon>Fungi</taxon>
        <taxon>Dikarya</taxon>
        <taxon>Basidiomycota</taxon>
        <taxon>Agaricomycotina</taxon>
        <taxon>Agaricomycetes</taxon>
        <taxon>Agaricomycetidae</taxon>
        <taxon>Agaricales</taxon>
        <taxon>Marasmiineae</taxon>
        <taxon>Omphalotaceae</taxon>
        <taxon>Marasmiellus</taxon>
    </lineage>
</organism>
<keyword evidence="3" id="KW-1185">Reference proteome</keyword>
<name>A0ABR1IZ45_9AGAR</name>
<dbReference type="Pfam" id="PF01823">
    <property type="entry name" value="MACPF"/>
    <property type="match status" value="1"/>
</dbReference>
<evidence type="ECO:0000313" key="2">
    <source>
        <dbReference type="EMBL" id="KAK7444052.1"/>
    </source>
</evidence>
<dbReference type="EMBL" id="JBANRG010000052">
    <property type="protein sequence ID" value="KAK7444052.1"/>
    <property type="molecule type" value="Genomic_DNA"/>
</dbReference>
<feature type="domain" description="MACPF" evidence="1">
    <location>
        <begin position="1"/>
        <end position="219"/>
    </location>
</feature>
<comment type="caution">
    <text evidence="2">The sequence shown here is derived from an EMBL/GenBank/DDBJ whole genome shotgun (WGS) entry which is preliminary data.</text>
</comment>
<sequence>MPPKSHSLRKSLPSDYQFSFYSLVMDTYSASLNEYLDFVDKKLLLPKLSKLPQPFANEPSVVAAYKAFFSEFGSHVITNATFGARCNITTWASNKYPEVNENWRRDVAASVQGITDRGRFDKTALEELQYHIFQTIAQRSFTMLGGDKSLSDPIIQGDYNFDNFQKWVGTTDNAPTLVSIAVREFWSVLRDSDNSQLRQYADDIEKAFQAIIENQEKNRVTSLVVLEAESGVAELGLLTPGAIVGVGGPLPSFNPATQNIIGLSETKVRVGEAGTQAKSRIVPFYVVNDGSPIDISVGRDQGHASVTVNGIPYSNDNKFIATFYHVPVVQNPSDSGLNKS</sequence>
<evidence type="ECO:0000313" key="3">
    <source>
        <dbReference type="Proteomes" id="UP001498398"/>
    </source>
</evidence>
<reference evidence="2 3" key="1">
    <citation type="submission" date="2024-01" db="EMBL/GenBank/DDBJ databases">
        <title>A draft genome for the cacao thread blight pathogen Marasmiellus scandens.</title>
        <authorList>
            <person name="Baruah I.K."/>
            <person name="Leung J."/>
            <person name="Bukari Y."/>
            <person name="Amoako-Attah I."/>
            <person name="Meinhardt L.W."/>
            <person name="Bailey B.A."/>
            <person name="Cohen S.P."/>
        </authorList>
    </citation>
    <scope>NUCLEOTIDE SEQUENCE [LARGE SCALE GENOMIC DNA]</scope>
    <source>
        <strain evidence="2 3">GH-19</strain>
    </source>
</reference>
<dbReference type="Proteomes" id="UP001498398">
    <property type="component" value="Unassembled WGS sequence"/>
</dbReference>
<protein>
    <recommendedName>
        <fullName evidence="1">MACPF domain-containing protein</fullName>
    </recommendedName>
</protein>
<gene>
    <name evidence="2" type="ORF">VKT23_015449</name>
</gene>
<proteinExistence type="predicted"/>
<dbReference type="InterPro" id="IPR020864">
    <property type="entry name" value="MACPF"/>
</dbReference>
<accession>A0ABR1IZ45</accession>
<evidence type="ECO:0000259" key="1">
    <source>
        <dbReference type="PROSITE" id="PS51412"/>
    </source>
</evidence>
<dbReference type="PROSITE" id="PS51412">
    <property type="entry name" value="MACPF_2"/>
    <property type="match status" value="1"/>
</dbReference>